<dbReference type="InterPro" id="IPR029063">
    <property type="entry name" value="SAM-dependent_MTases_sf"/>
</dbReference>
<dbReference type="Proteomes" id="UP001152797">
    <property type="component" value="Unassembled WGS sequence"/>
</dbReference>
<evidence type="ECO:0000313" key="20">
    <source>
        <dbReference type="Proteomes" id="UP001152797"/>
    </source>
</evidence>
<dbReference type="SUPFAM" id="SSF53335">
    <property type="entry name" value="S-adenosyl-L-methionine-dependent methyltransferases"/>
    <property type="match status" value="2"/>
</dbReference>
<dbReference type="GO" id="GO:0016192">
    <property type="term" value="P:vesicle-mediated transport"/>
    <property type="evidence" value="ECO:0007669"/>
    <property type="project" value="UniProtKB-KW"/>
</dbReference>
<sequence>MRCHASRRATGGQSEKALAVVAAARTYKARESLSLLKEVLQLGEPINHMMLNAVLTACAKQQDQNKADVVLREMHEAMAAVDTVSFNIAMNACAQRGDAKTAATCFDTMMKASLQPDIISFNSMLKANRDVGVEAAEYWIKELSQRSLQPSEVTFGSMLDACARAGKMDKAKTWLERMAEAMLQPSKHCYTSLVKGAATKGDLALAEHWMQKMEADGYTDEMSYGSILQACSASASVEKAEKWFRRMLSQGLRPNAVVMCSLLNCYAEGGEKEGAERWLQECPQLAVQPDVQCYGAVMKACANAADATGAGFWMQQLLNSGLEANTTIFNSLINACARASEASKASKWFDALVQSGSTPDAVTFSTLVNASAKLGDYARAEQWVDVMSNFSAKAGMIVMNSVINACAQAGEMGRAEQWLAKAQSMHLEPDAVSYNGVLNACAMNGQVSRAETFLDEMLALRLDDIYTYNSLINVCAENGAVDRAEYWLEQILLRSLEPNQVSYSSVLKACARMGESEKVESWVEKMFEAGFQSEDLAAFQPKQTAGPRTGSPLRKALYRFRSFGQPELVETLEAALELQWLYGYPRVPHGELQLTHGTYKYLSGMQPLTVRRMLDLVPGARMVLDPFCGSGAVMIEALAQGKLAIGCDAFPLAIFVSYHHCDAGRPDLEKLKALALEVAMPINGKPKDWRQIQNTVDALPKSAEKNALWFALVVGLNIATQGLQGLQGVNVFGAGDASAARAYFVSAVQRYSSRVEDLRQMHSDDALRPDFHNCDVRDLHLATPVDAILTSPPYPGVYNYLTQNSNAQLSAIEAAALRDFGSATSDEVHGFDPGAHLEVQEIGARRSWASCSMRDFSAQWQSQQEQWLRVAHACLKTGGSATLMIGDGDSAVENGFDNLSSTIAAAETVGFEIVAWATIESCADEAHRTKGMQRTEHMLHLLKKDAESRIARADSAAVLTLPAVDTPASQKARTAGQQTTGIGIITGLGPWSELPISDALQLQIVATTLLLSCERWLDLCSTSRQCIHVNEGCRKNAGYAWCQQPAKLPGFGGSGVLSMISGTSLARSDGGTAGSPEGVKKFSSACAGGTQSGAFGELELVGMNDDNSRLDGEMHNPSFNKFNLQSSIDEKDTVSLSAALFMIIVMTLVFGVYSLEDHGLFMEILWIFSTYLESISMLPQYIYCYRDADNKCPLVSAYVFAMGGYQMVFGVSWGHHFLFRPYDLDVSSMISGFLGIVFFCDYLTFRVMGASMLVQVCISVDDTIKEAEEAAWSVLAGRGTPGIREEPVNPEVIGHRSDEIEMATGLVEHRSRTD</sequence>
<evidence type="ECO:0000313" key="19">
    <source>
        <dbReference type="EMBL" id="CAL4776802.1"/>
    </source>
</evidence>
<evidence type="ECO:0000256" key="15">
    <source>
        <dbReference type="SAM" id="Phobius"/>
    </source>
</evidence>
<organism evidence="17">
    <name type="scientific">Cladocopium goreaui</name>
    <dbReference type="NCBI Taxonomy" id="2562237"/>
    <lineage>
        <taxon>Eukaryota</taxon>
        <taxon>Sar</taxon>
        <taxon>Alveolata</taxon>
        <taxon>Dinophyceae</taxon>
        <taxon>Suessiales</taxon>
        <taxon>Symbiodiniaceae</taxon>
        <taxon>Cladocopium</taxon>
    </lineage>
</organism>
<dbReference type="Pfam" id="PF00810">
    <property type="entry name" value="ER_lumen_recept"/>
    <property type="match status" value="1"/>
</dbReference>
<feature type="transmembrane region" description="Helical" evidence="15">
    <location>
        <begin position="1165"/>
        <end position="1183"/>
    </location>
</feature>
<dbReference type="GO" id="GO:0046923">
    <property type="term" value="F:ER retention sequence binding"/>
    <property type="evidence" value="ECO:0007669"/>
    <property type="project" value="InterPro"/>
</dbReference>
<dbReference type="SUPFAM" id="SSF48452">
    <property type="entry name" value="TPR-like"/>
    <property type="match status" value="1"/>
</dbReference>
<evidence type="ECO:0000256" key="5">
    <source>
        <dbReference type="ARBA" id="ARBA00022679"/>
    </source>
</evidence>
<dbReference type="EMBL" id="CAMXCT010001375">
    <property type="protein sequence ID" value="CAI3989490.1"/>
    <property type="molecule type" value="Genomic_DNA"/>
</dbReference>
<dbReference type="InterPro" id="IPR011990">
    <property type="entry name" value="TPR-like_helical_dom_sf"/>
</dbReference>
<dbReference type="PANTHER" id="PTHR47936">
    <property type="entry name" value="PPR_LONG DOMAIN-CONTAINING PROTEIN"/>
    <property type="match status" value="1"/>
</dbReference>
<feature type="transmembrane region" description="Helical" evidence="15">
    <location>
        <begin position="1226"/>
        <end position="1245"/>
    </location>
</feature>
<feature type="repeat" description="PPR" evidence="14">
    <location>
        <begin position="220"/>
        <end position="254"/>
    </location>
</feature>
<keyword evidence="4" id="KW-0489">Methyltransferase</keyword>
<keyword evidence="5" id="KW-0808">Transferase</keyword>
<keyword evidence="6 15" id="KW-0812">Transmembrane</keyword>
<evidence type="ECO:0000256" key="3">
    <source>
        <dbReference type="ARBA" id="ARBA00022448"/>
    </source>
</evidence>
<keyword evidence="10" id="KW-0653">Protein transport</keyword>
<evidence type="ECO:0000256" key="6">
    <source>
        <dbReference type="ARBA" id="ARBA00022692"/>
    </source>
</evidence>
<dbReference type="Pfam" id="PF13041">
    <property type="entry name" value="PPR_2"/>
    <property type="match status" value="2"/>
</dbReference>
<gene>
    <name evidence="17" type="ORF">C1SCF055_LOCUS16563</name>
</gene>
<dbReference type="Pfam" id="PF17177">
    <property type="entry name" value="PPR_long"/>
    <property type="match status" value="2"/>
</dbReference>
<dbReference type="PANTHER" id="PTHR47936:SF1">
    <property type="entry name" value="PENTATRICOPEPTIDE REPEAT-CONTAINING PROTEIN GUN1, CHLOROPLASTIC"/>
    <property type="match status" value="1"/>
</dbReference>
<reference evidence="18" key="2">
    <citation type="submission" date="2024-04" db="EMBL/GenBank/DDBJ databases">
        <authorList>
            <person name="Chen Y."/>
            <person name="Shah S."/>
            <person name="Dougan E. K."/>
            <person name="Thang M."/>
            <person name="Chan C."/>
        </authorList>
    </citation>
    <scope>NUCLEOTIDE SEQUENCE [LARGE SCALE GENOMIC DNA]</scope>
</reference>
<dbReference type="NCBIfam" id="TIGR00756">
    <property type="entry name" value="PPR"/>
    <property type="match status" value="7"/>
</dbReference>
<feature type="domain" description="PROP1-like PPR" evidence="16">
    <location>
        <begin position="297"/>
        <end position="457"/>
    </location>
</feature>
<comment type="caution">
    <text evidence="17">The sequence shown here is derived from an EMBL/GenBank/DDBJ whole genome shotgun (WGS) entry which is preliminary data.</text>
</comment>
<evidence type="ECO:0000256" key="2">
    <source>
        <dbReference type="ARBA" id="ARBA00010120"/>
    </source>
</evidence>
<protein>
    <submittedName>
        <fullName evidence="19">Site-specific DNA-methyltransferase (Cytosine-N(4)-specific)</fullName>
    </submittedName>
</protein>
<name>A0A9P1CDB7_9DINO</name>
<feature type="repeat" description="PPR" evidence="14">
    <location>
        <begin position="499"/>
        <end position="533"/>
    </location>
</feature>
<keyword evidence="13" id="KW-0675">Receptor</keyword>
<dbReference type="PROSITE" id="PS51375">
    <property type="entry name" value="PPR"/>
    <property type="match status" value="7"/>
</dbReference>
<dbReference type="GO" id="GO:0006621">
    <property type="term" value="P:protein retention in ER lumen"/>
    <property type="evidence" value="ECO:0007669"/>
    <property type="project" value="InterPro"/>
</dbReference>
<dbReference type="Gene3D" id="3.40.50.150">
    <property type="entry name" value="Vaccinia Virus protein VP39"/>
    <property type="match status" value="2"/>
</dbReference>
<dbReference type="SUPFAM" id="SSF81901">
    <property type="entry name" value="HCP-like"/>
    <property type="match status" value="1"/>
</dbReference>
<feature type="repeat" description="PPR" evidence="14">
    <location>
        <begin position="464"/>
        <end position="498"/>
    </location>
</feature>
<dbReference type="GO" id="GO:0032259">
    <property type="term" value="P:methylation"/>
    <property type="evidence" value="ECO:0007669"/>
    <property type="project" value="UniProtKB-KW"/>
</dbReference>
<feature type="repeat" description="PPR" evidence="14">
    <location>
        <begin position="82"/>
        <end position="116"/>
    </location>
</feature>
<feature type="domain" description="PROP1-like PPR" evidence="16">
    <location>
        <begin position="176"/>
        <end position="281"/>
    </location>
</feature>
<keyword evidence="12 15" id="KW-0472">Membrane</keyword>
<feature type="repeat" description="PPR" evidence="14">
    <location>
        <begin position="325"/>
        <end position="359"/>
    </location>
</feature>
<evidence type="ECO:0000256" key="8">
    <source>
        <dbReference type="ARBA" id="ARBA00022824"/>
    </source>
</evidence>
<evidence type="ECO:0000256" key="12">
    <source>
        <dbReference type="ARBA" id="ARBA00023136"/>
    </source>
</evidence>
<dbReference type="EMBL" id="CAMXCT030001375">
    <property type="protein sequence ID" value="CAL4776802.1"/>
    <property type="molecule type" value="Genomic_DNA"/>
</dbReference>
<dbReference type="InterPro" id="IPR053943">
    <property type="entry name" value="RlmKL-like_Mtase_CS"/>
</dbReference>
<evidence type="ECO:0000256" key="4">
    <source>
        <dbReference type="ARBA" id="ARBA00022603"/>
    </source>
</evidence>
<keyword evidence="20" id="KW-1185">Reference proteome</keyword>
<feature type="transmembrane region" description="Helical" evidence="15">
    <location>
        <begin position="1134"/>
        <end position="1153"/>
    </location>
</feature>
<evidence type="ECO:0000256" key="1">
    <source>
        <dbReference type="ARBA" id="ARBA00004477"/>
    </source>
</evidence>
<keyword evidence="9" id="KW-0931">ER-Golgi transport</keyword>
<proteinExistence type="inferred from homology"/>
<evidence type="ECO:0000313" key="18">
    <source>
        <dbReference type="EMBL" id="CAL1142865.1"/>
    </source>
</evidence>
<keyword evidence="8" id="KW-0256">Endoplasmic reticulum</keyword>
<evidence type="ECO:0000256" key="14">
    <source>
        <dbReference type="PROSITE-ProRule" id="PRU00708"/>
    </source>
</evidence>
<dbReference type="GO" id="GO:0005789">
    <property type="term" value="C:endoplasmic reticulum membrane"/>
    <property type="evidence" value="ECO:0007669"/>
    <property type="project" value="UniProtKB-SubCell"/>
</dbReference>
<feature type="transmembrane region" description="Helical" evidence="15">
    <location>
        <begin position="1195"/>
        <end position="1214"/>
    </location>
</feature>
<feature type="repeat" description="PPR" evidence="14">
    <location>
        <begin position="151"/>
        <end position="185"/>
    </location>
</feature>
<comment type="similarity">
    <text evidence="2">Belongs to the ERD2 family.</text>
</comment>
<reference evidence="17" key="1">
    <citation type="submission" date="2022-10" db="EMBL/GenBank/DDBJ databases">
        <authorList>
            <person name="Chen Y."/>
            <person name="Dougan E. K."/>
            <person name="Chan C."/>
            <person name="Rhodes N."/>
            <person name="Thang M."/>
        </authorList>
    </citation>
    <scope>NUCLEOTIDE SEQUENCE</scope>
</reference>
<evidence type="ECO:0000256" key="9">
    <source>
        <dbReference type="ARBA" id="ARBA00022892"/>
    </source>
</evidence>
<evidence type="ECO:0000256" key="7">
    <source>
        <dbReference type="ARBA" id="ARBA00022737"/>
    </source>
</evidence>
<evidence type="ECO:0000313" key="17">
    <source>
        <dbReference type="EMBL" id="CAI3989490.1"/>
    </source>
</evidence>
<keyword evidence="11 15" id="KW-1133">Transmembrane helix</keyword>
<evidence type="ECO:0000256" key="13">
    <source>
        <dbReference type="ARBA" id="ARBA00023170"/>
    </source>
</evidence>
<comment type="subcellular location">
    <subcellularLocation>
        <location evidence="1">Endoplasmic reticulum membrane</location>
        <topology evidence="1">Multi-pass membrane protein</topology>
    </subcellularLocation>
</comment>
<feature type="repeat" description="PPR" evidence="14">
    <location>
        <begin position="430"/>
        <end position="460"/>
    </location>
</feature>
<accession>A0A9P1CDB7</accession>
<dbReference type="Gene3D" id="1.25.40.10">
    <property type="entry name" value="Tetratricopeptide repeat domain"/>
    <property type="match status" value="5"/>
</dbReference>
<dbReference type="InterPro" id="IPR002885">
    <property type="entry name" value="PPR_rpt"/>
</dbReference>
<dbReference type="GO" id="GO:0015031">
    <property type="term" value="P:protein transport"/>
    <property type="evidence" value="ECO:0007669"/>
    <property type="project" value="UniProtKB-KW"/>
</dbReference>
<keyword evidence="3" id="KW-0813">Transport</keyword>
<dbReference type="InterPro" id="IPR000133">
    <property type="entry name" value="ER_ret_rcpt"/>
</dbReference>
<keyword evidence="7" id="KW-0677">Repeat</keyword>
<dbReference type="PROSITE" id="PS01261">
    <property type="entry name" value="UPF0020"/>
    <property type="match status" value="1"/>
</dbReference>
<dbReference type="InterPro" id="IPR033443">
    <property type="entry name" value="PROP1-like_PPR_dom"/>
</dbReference>
<evidence type="ECO:0000256" key="11">
    <source>
        <dbReference type="ARBA" id="ARBA00022989"/>
    </source>
</evidence>
<evidence type="ECO:0000259" key="16">
    <source>
        <dbReference type="Pfam" id="PF17177"/>
    </source>
</evidence>
<dbReference type="GO" id="GO:0008168">
    <property type="term" value="F:methyltransferase activity"/>
    <property type="evidence" value="ECO:0007669"/>
    <property type="project" value="UniProtKB-KW"/>
</dbReference>
<dbReference type="OrthoDB" id="409018at2759"/>
<dbReference type="EMBL" id="CAMXCT020001375">
    <property type="protein sequence ID" value="CAL1142865.1"/>
    <property type="molecule type" value="Genomic_DNA"/>
</dbReference>
<evidence type="ECO:0000256" key="10">
    <source>
        <dbReference type="ARBA" id="ARBA00022927"/>
    </source>
</evidence>